<keyword evidence="3" id="KW-0663">Pyridoxal phosphate</keyword>
<evidence type="ECO:0000259" key="6">
    <source>
        <dbReference type="Pfam" id="PF01212"/>
    </source>
</evidence>
<comment type="caution">
    <text evidence="7">The sequence shown here is derived from an EMBL/GenBank/DDBJ whole genome shotgun (WGS) entry which is preliminary data.</text>
</comment>
<accession>A0A4S4M3L5</accession>
<evidence type="ECO:0000313" key="8">
    <source>
        <dbReference type="Proteomes" id="UP000310158"/>
    </source>
</evidence>
<dbReference type="GO" id="GO:0008732">
    <property type="term" value="F:L-allo-threonine aldolase activity"/>
    <property type="evidence" value="ECO:0007669"/>
    <property type="project" value="TreeGrafter"/>
</dbReference>
<comment type="similarity">
    <text evidence="2">Belongs to the threonine aldolase family.</text>
</comment>
<dbReference type="InterPro" id="IPR015421">
    <property type="entry name" value="PyrdxlP-dep_Trfase_major"/>
</dbReference>
<dbReference type="PANTHER" id="PTHR48097">
    <property type="entry name" value="L-THREONINE ALDOLASE-RELATED"/>
    <property type="match status" value="1"/>
</dbReference>
<evidence type="ECO:0000256" key="2">
    <source>
        <dbReference type="ARBA" id="ARBA00006966"/>
    </source>
</evidence>
<dbReference type="OrthoDB" id="10261951at2759"/>
<dbReference type="PANTHER" id="PTHR48097:SF9">
    <property type="entry name" value="L-THREONINE ALDOLASE"/>
    <property type="match status" value="1"/>
</dbReference>
<dbReference type="Pfam" id="PF01212">
    <property type="entry name" value="Beta_elim_lyase"/>
    <property type="match status" value="1"/>
</dbReference>
<evidence type="ECO:0000313" key="7">
    <source>
        <dbReference type="EMBL" id="THH19712.1"/>
    </source>
</evidence>
<evidence type="ECO:0000256" key="3">
    <source>
        <dbReference type="ARBA" id="ARBA00022898"/>
    </source>
</evidence>
<dbReference type="InterPro" id="IPR001597">
    <property type="entry name" value="ArAA_b-elim_lyase/Thr_aldolase"/>
</dbReference>
<dbReference type="AlphaFoldDB" id="A0A4S4M3L5"/>
<proteinExistence type="inferred from homology"/>
<dbReference type="GO" id="GO:0006545">
    <property type="term" value="P:glycine biosynthetic process"/>
    <property type="evidence" value="ECO:0007669"/>
    <property type="project" value="TreeGrafter"/>
</dbReference>
<protein>
    <recommendedName>
        <fullName evidence="6">Aromatic amino acid beta-eliminating lyase/threonine aldolase domain-containing protein</fullName>
    </recommendedName>
</protein>
<evidence type="ECO:0000256" key="1">
    <source>
        <dbReference type="ARBA" id="ARBA00001933"/>
    </source>
</evidence>
<dbReference type="FunFam" id="3.40.640.10:FF:000030">
    <property type="entry name" value="Low-specificity L-threonine aldolase"/>
    <property type="match status" value="1"/>
</dbReference>
<dbReference type="EMBL" id="SGPL01000037">
    <property type="protein sequence ID" value="THH19712.1"/>
    <property type="molecule type" value="Genomic_DNA"/>
</dbReference>
<organism evidence="7 8">
    <name type="scientific">Bondarzewia mesenterica</name>
    <dbReference type="NCBI Taxonomy" id="1095465"/>
    <lineage>
        <taxon>Eukaryota</taxon>
        <taxon>Fungi</taxon>
        <taxon>Dikarya</taxon>
        <taxon>Basidiomycota</taxon>
        <taxon>Agaricomycotina</taxon>
        <taxon>Agaricomycetes</taxon>
        <taxon>Russulales</taxon>
        <taxon>Bondarzewiaceae</taxon>
        <taxon>Bondarzewia</taxon>
    </lineage>
</organism>
<evidence type="ECO:0000256" key="4">
    <source>
        <dbReference type="ARBA" id="ARBA00023239"/>
    </source>
</evidence>
<keyword evidence="8" id="KW-1185">Reference proteome</keyword>
<feature type="domain" description="Aromatic amino acid beta-eliminating lyase/threonine aldolase" evidence="6">
    <location>
        <begin position="67"/>
        <end position="363"/>
    </location>
</feature>
<dbReference type="InterPro" id="IPR015424">
    <property type="entry name" value="PyrdxlP-dep_Trfase"/>
</dbReference>
<dbReference type="Proteomes" id="UP000310158">
    <property type="component" value="Unassembled WGS sequence"/>
</dbReference>
<comment type="cofactor">
    <cofactor evidence="1">
        <name>pyridoxal 5'-phosphate</name>
        <dbReference type="ChEBI" id="CHEBI:597326"/>
    </cofactor>
</comment>
<sequence>MIPWALTRRSVRSASFPRRILSHRRTIMTANIEDARSKVADLVKFDILTPTQAEDNAKQIRDMGRCFISDTITVPSKEMYEYAVQASLGDDVYHEPSTIALEAHMAQLTGKEAALFMPSGTMSNQIALRTHLKQPPYSVVCDHRAHINKYEAGGAAFHSGAHLITAIPSNGRIHRFCRTGGIADRYIHLAGHHLTLEDVQDFVVTGTDLHFAPTEIIELENTLNGTIIPQDEVIRISDYAHSQGIKMHLDGARIWHVAAETGTPLSGLCAPFDSVSLCFSKGLGAPIGSCLVGRKEFITKARWFRKLFGGGMRQTGILAASAAYALTYNFPKLPHVHTLAQRLEQGLRDLGAEITSAAETCMVCIPLPPSLTSPLNLALLLLGCVPQVFYDPSPLGLDYAEIAERGSQLPEHLTLGGSRLVVHIQTTEQAVDDFLALIRTLAEEKRKAGFVRPESKPQTNGRPKDIYVRPQKKQTMA</sequence>
<evidence type="ECO:0000256" key="5">
    <source>
        <dbReference type="SAM" id="MobiDB-lite"/>
    </source>
</evidence>
<dbReference type="GO" id="GO:0005829">
    <property type="term" value="C:cytosol"/>
    <property type="evidence" value="ECO:0007669"/>
    <property type="project" value="TreeGrafter"/>
</dbReference>
<dbReference type="Gene3D" id="3.40.640.10">
    <property type="entry name" value="Type I PLP-dependent aspartate aminotransferase-like (Major domain)"/>
    <property type="match status" value="1"/>
</dbReference>
<gene>
    <name evidence="7" type="ORF">EW146_g1479</name>
</gene>
<dbReference type="GO" id="GO:0006567">
    <property type="term" value="P:L-threonine catabolic process"/>
    <property type="evidence" value="ECO:0007669"/>
    <property type="project" value="TreeGrafter"/>
</dbReference>
<reference evidence="7 8" key="1">
    <citation type="submission" date="2019-02" db="EMBL/GenBank/DDBJ databases">
        <title>Genome sequencing of the rare red list fungi Bondarzewia mesenterica.</title>
        <authorList>
            <person name="Buettner E."/>
            <person name="Kellner H."/>
        </authorList>
    </citation>
    <scope>NUCLEOTIDE SEQUENCE [LARGE SCALE GENOMIC DNA]</scope>
    <source>
        <strain evidence="7 8">DSM 108281</strain>
    </source>
</reference>
<feature type="region of interest" description="Disordered" evidence="5">
    <location>
        <begin position="448"/>
        <end position="477"/>
    </location>
</feature>
<keyword evidence="4" id="KW-0456">Lyase</keyword>
<dbReference type="SUPFAM" id="SSF53383">
    <property type="entry name" value="PLP-dependent transferases"/>
    <property type="match status" value="1"/>
</dbReference>
<name>A0A4S4M3L5_9AGAM</name>